<dbReference type="PROSITE" id="PS50857">
    <property type="entry name" value="COX2_CUA"/>
    <property type="match status" value="1"/>
</dbReference>
<dbReference type="EC" id="7.1.1.9" evidence="3"/>
<evidence type="ECO:0000256" key="1">
    <source>
        <dbReference type="ARBA" id="ARBA00004141"/>
    </source>
</evidence>
<keyword evidence="9" id="KW-0249">Electron transport</keyword>
<accession>A0ABD5YN15</accession>
<dbReference type="Pfam" id="PF00116">
    <property type="entry name" value="COX2"/>
    <property type="match status" value="1"/>
</dbReference>
<dbReference type="InterPro" id="IPR036257">
    <property type="entry name" value="Cyt_c_oxidase_su2_TM_sf"/>
</dbReference>
<evidence type="ECO:0000256" key="11">
    <source>
        <dbReference type="ARBA" id="ARBA00023008"/>
    </source>
</evidence>
<dbReference type="SUPFAM" id="SSF49503">
    <property type="entry name" value="Cupredoxins"/>
    <property type="match status" value="1"/>
</dbReference>
<dbReference type="Proteomes" id="UP001596417">
    <property type="component" value="Unassembled WGS sequence"/>
</dbReference>
<dbReference type="CDD" id="cd13914">
    <property type="entry name" value="CuRO_HCO_II_like_3"/>
    <property type="match status" value="1"/>
</dbReference>
<protein>
    <recommendedName>
        <fullName evidence="3">cytochrome-c oxidase</fullName>
        <ecNumber evidence="3">7.1.1.9</ecNumber>
    </recommendedName>
    <alternativeName>
        <fullName evidence="13">Cytochrome c oxidase polypeptide II</fullName>
    </alternativeName>
</protein>
<feature type="domain" description="Cytochrome oxidase subunit II transmembrane region profile" evidence="17">
    <location>
        <begin position="14"/>
        <end position="111"/>
    </location>
</feature>
<evidence type="ECO:0000256" key="9">
    <source>
        <dbReference type="ARBA" id="ARBA00022982"/>
    </source>
</evidence>
<dbReference type="GO" id="GO:0004129">
    <property type="term" value="F:cytochrome-c oxidase activity"/>
    <property type="evidence" value="ECO:0007669"/>
    <property type="project" value="UniProtKB-EC"/>
</dbReference>
<feature type="transmembrane region" description="Helical" evidence="15">
    <location>
        <begin position="85"/>
        <end position="104"/>
    </location>
</feature>
<dbReference type="Pfam" id="PF02790">
    <property type="entry name" value="COX2_TM"/>
    <property type="match status" value="1"/>
</dbReference>
<dbReference type="PANTHER" id="PTHR22888">
    <property type="entry name" value="CYTOCHROME C OXIDASE, SUBUNIT II"/>
    <property type="match status" value="1"/>
</dbReference>
<evidence type="ECO:0000256" key="2">
    <source>
        <dbReference type="ARBA" id="ARBA00007866"/>
    </source>
</evidence>
<dbReference type="InterPro" id="IPR011759">
    <property type="entry name" value="Cyt_c_oxidase_su2_TM_dom"/>
</dbReference>
<evidence type="ECO:0000256" key="4">
    <source>
        <dbReference type="ARBA" id="ARBA00022448"/>
    </source>
</evidence>
<dbReference type="GO" id="GO:0016020">
    <property type="term" value="C:membrane"/>
    <property type="evidence" value="ECO:0007669"/>
    <property type="project" value="UniProtKB-SubCell"/>
</dbReference>
<comment type="subcellular location">
    <subcellularLocation>
        <location evidence="1">Membrane</location>
        <topology evidence="1">Multi-pass membrane protein</topology>
    </subcellularLocation>
</comment>
<keyword evidence="7" id="KW-0479">Metal-binding</keyword>
<evidence type="ECO:0000256" key="14">
    <source>
        <dbReference type="SAM" id="MobiDB-lite"/>
    </source>
</evidence>
<dbReference type="Gene3D" id="1.10.287.90">
    <property type="match status" value="1"/>
</dbReference>
<keyword evidence="12 15" id="KW-0472">Membrane</keyword>
<dbReference type="SUPFAM" id="SSF81464">
    <property type="entry name" value="Cytochrome c oxidase subunit II-like, transmembrane region"/>
    <property type="match status" value="1"/>
</dbReference>
<dbReference type="InterPro" id="IPR014222">
    <property type="entry name" value="Cyt_c_oxidase_su2"/>
</dbReference>
<feature type="domain" description="Cytochrome oxidase subunit II copper A binding" evidence="16">
    <location>
        <begin position="138"/>
        <end position="252"/>
    </location>
</feature>
<dbReference type="GO" id="GO:0046872">
    <property type="term" value="F:metal ion binding"/>
    <property type="evidence" value="ECO:0007669"/>
    <property type="project" value="UniProtKB-KW"/>
</dbReference>
<dbReference type="PANTHER" id="PTHR22888:SF9">
    <property type="entry name" value="CYTOCHROME C OXIDASE SUBUNIT 2"/>
    <property type="match status" value="1"/>
</dbReference>
<evidence type="ECO:0000256" key="6">
    <source>
        <dbReference type="ARBA" id="ARBA00022692"/>
    </source>
</evidence>
<keyword evidence="19" id="KW-1185">Reference proteome</keyword>
<dbReference type="RefSeq" id="WP_264555983.1">
    <property type="nucleotide sequence ID" value="NZ_CP109979.1"/>
</dbReference>
<evidence type="ECO:0000256" key="7">
    <source>
        <dbReference type="ARBA" id="ARBA00022723"/>
    </source>
</evidence>
<evidence type="ECO:0000256" key="12">
    <source>
        <dbReference type="ARBA" id="ARBA00023136"/>
    </source>
</evidence>
<evidence type="ECO:0000256" key="5">
    <source>
        <dbReference type="ARBA" id="ARBA00022660"/>
    </source>
</evidence>
<dbReference type="InterPro" id="IPR008972">
    <property type="entry name" value="Cupredoxin"/>
</dbReference>
<organism evidence="18 19">
    <name type="scientific">Halocatena marina</name>
    <dbReference type="NCBI Taxonomy" id="2934937"/>
    <lineage>
        <taxon>Archaea</taxon>
        <taxon>Methanobacteriati</taxon>
        <taxon>Methanobacteriota</taxon>
        <taxon>Stenosarchaea group</taxon>
        <taxon>Halobacteria</taxon>
        <taxon>Halobacteriales</taxon>
        <taxon>Natronomonadaceae</taxon>
        <taxon>Halocatena</taxon>
    </lineage>
</organism>
<dbReference type="EMBL" id="JBHTAX010000001">
    <property type="protein sequence ID" value="MFC7190685.1"/>
    <property type="molecule type" value="Genomic_DNA"/>
</dbReference>
<feature type="region of interest" description="Disordered" evidence="14">
    <location>
        <begin position="250"/>
        <end position="289"/>
    </location>
</feature>
<dbReference type="PRINTS" id="PR01166">
    <property type="entry name" value="CYCOXIDASEII"/>
</dbReference>
<dbReference type="PROSITE" id="PS50999">
    <property type="entry name" value="COX2_TM"/>
    <property type="match status" value="1"/>
</dbReference>
<dbReference type="InterPro" id="IPR002429">
    <property type="entry name" value="CcO_II-like_C"/>
</dbReference>
<keyword evidence="8" id="KW-1278">Translocase</keyword>
<comment type="similarity">
    <text evidence="2">Belongs to the cytochrome c oxidase subunit 2 family.</text>
</comment>
<dbReference type="NCBIfam" id="TIGR02866">
    <property type="entry name" value="CoxB"/>
    <property type="match status" value="1"/>
</dbReference>
<dbReference type="InterPro" id="IPR045187">
    <property type="entry name" value="CcO_II"/>
</dbReference>
<evidence type="ECO:0000256" key="13">
    <source>
        <dbReference type="ARBA" id="ARBA00031389"/>
    </source>
</evidence>
<evidence type="ECO:0000313" key="18">
    <source>
        <dbReference type="EMBL" id="MFC7190685.1"/>
    </source>
</evidence>
<feature type="transmembrane region" description="Helical" evidence="15">
    <location>
        <begin position="44"/>
        <end position="64"/>
    </location>
</feature>
<evidence type="ECO:0000259" key="17">
    <source>
        <dbReference type="PROSITE" id="PS50999"/>
    </source>
</evidence>
<keyword evidence="11" id="KW-0186">Copper</keyword>
<dbReference type="GeneID" id="76200329"/>
<evidence type="ECO:0000313" key="19">
    <source>
        <dbReference type="Proteomes" id="UP001596417"/>
    </source>
</evidence>
<comment type="caution">
    <text evidence="18">The sequence shown here is derived from an EMBL/GenBank/DDBJ whole genome shotgun (WGS) entry which is preliminary data.</text>
</comment>
<reference evidence="18 19" key="1">
    <citation type="journal article" date="2019" name="Int. J. Syst. Evol. Microbiol.">
        <title>The Global Catalogue of Microorganisms (GCM) 10K type strain sequencing project: providing services to taxonomists for standard genome sequencing and annotation.</title>
        <authorList>
            <consortium name="The Broad Institute Genomics Platform"/>
            <consortium name="The Broad Institute Genome Sequencing Center for Infectious Disease"/>
            <person name="Wu L."/>
            <person name="Ma J."/>
        </authorList>
    </citation>
    <scope>NUCLEOTIDE SEQUENCE [LARGE SCALE GENOMIC DNA]</scope>
    <source>
        <strain evidence="18 19">RDMS1</strain>
    </source>
</reference>
<dbReference type="Gene3D" id="2.60.40.420">
    <property type="entry name" value="Cupredoxins - blue copper proteins"/>
    <property type="match status" value="1"/>
</dbReference>
<feature type="compositionally biased region" description="Low complexity" evidence="14">
    <location>
        <begin position="260"/>
        <end position="289"/>
    </location>
</feature>
<evidence type="ECO:0000259" key="16">
    <source>
        <dbReference type="PROSITE" id="PS50857"/>
    </source>
</evidence>
<gene>
    <name evidence="18" type="primary">coxB</name>
    <name evidence="18" type="ORF">ACFQL7_13130</name>
</gene>
<evidence type="ECO:0000256" key="15">
    <source>
        <dbReference type="SAM" id="Phobius"/>
    </source>
</evidence>
<evidence type="ECO:0000256" key="10">
    <source>
        <dbReference type="ARBA" id="ARBA00022989"/>
    </source>
</evidence>
<evidence type="ECO:0000256" key="8">
    <source>
        <dbReference type="ARBA" id="ARBA00022967"/>
    </source>
</evidence>
<name>A0ABD5YN15_9EURY</name>
<keyword evidence="5" id="KW-0679">Respiratory chain</keyword>
<evidence type="ECO:0000256" key="3">
    <source>
        <dbReference type="ARBA" id="ARBA00012949"/>
    </source>
</evidence>
<keyword evidence="10 15" id="KW-1133">Transmembrane helix</keyword>
<keyword evidence="4" id="KW-0813">Transport</keyword>
<sequence length="289" mass="30852">MNATRTRMVLGIGVGLALATLFVDPAAAQPSINSKLITNLNEKLLYAAVPITVLVEGILIYTVYRFKDSGEAKPTQENRRLEITWTIATAIVLLFVGLAAYQVLGSSFVGGVTVSDPPSQSIQGLSEDAKGAQAPTEEDAVQVEVVAQKYSWTFNYIQADGDVSNTGTLVIPANQPVYLHVISVDWLHSFHAPELGLKQDAFPEQYNTMKTEAYEPGTYQLYCAEYCGVGHSSMLGTIEVKSQADYQKWLQQQKQGGSGNSSSSSSNSNSTGGPNASANNSSSGALVTA</sequence>
<proteinExistence type="inferred from homology"/>
<keyword evidence="6 15" id="KW-0812">Transmembrane</keyword>
<dbReference type="AlphaFoldDB" id="A0ABD5YN15"/>